<name>A0ABY6ADB1_9GAMM</name>
<protein>
    <submittedName>
        <fullName evidence="1">Cryptochrome/photolyase family protein</fullName>
    </submittedName>
</protein>
<dbReference type="Proteomes" id="UP001065322">
    <property type="component" value="Chromosome"/>
</dbReference>
<dbReference type="Gene3D" id="3.40.50.620">
    <property type="entry name" value="HUPs"/>
    <property type="match status" value="1"/>
</dbReference>
<dbReference type="SUPFAM" id="SSF48173">
    <property type="entry name" value="Cryptochrome/photolyase FAD-binding domain"/>
    <property type="match status" value="1"/>
</dbReference>
<dbReference type="PANTHER" id="PTHR38657:SF1">
    <property type="entry name" value="SLR1343 PROTEIN"/>
    <property type="match status" value="1"/>
</dbReference>
<dbReference type="InterPro" id="IPR036134">
    <property type="entry name" value="Crypto/Photolyase_FAD-like_sf"/>
</dbReference>
<dbReference type="RefSeq" id="WP_260997156.1">
    <property type="nucleotide sequence ID" value="NZ_CP054475.1"/>
</dbReference>
<accession>A0ABY6ADB1</accession>
<dbReference type="PANTHER" id="PTHR38657">
    <property type="entry name" value="SLR1343 PROTEIN"/>
    <property type="match status" value="1"/>
</dbReference>
<dbReference type="Pfam" id="PF04244">
    <property type="entry name" value="DPRP"/>
    <property type="match status" value="1"/>
</dbReference>
<keyword evidence="2" id="KW-1185">Reference proteome</keyword>
<dbReference type="InterPro" id="IPR007357">
    <property type="entry name" value="PhrB-like"/>
</dbReference>
<dbReference type="EMBL" id="CP054475">
    <property type="protein sequence ID" value="UXD88424.1"/>
    <property type="molecule type" value="Genomic_DNA"/>
</dbReference>
<dbReference type="Gene3D" id="1.25.40.80">
    <property type="match status" value="1"/>
</dbReference>
<evidence type="ECO:0000313" key="1">
    <source>
        <dbReference type="EMBL" id="UXD88424.1"/>
    </source>
</evidence>
<proteinExistence type="predicted"/>
<sequence length="520" mass="59859">MKYLGLILADQLTPSLASLRTLNPQRDVLLMAEVAEEATYVAHHVQKIALLFSAMRHFAEELRRAGWTVIYRPLDAPDNDYSLLDVVRRTLQEQQCSGLMLTRCGEYRLQTAMDNQWSATLGVPVSVFEDDRFICPPADFARWAAGRKQLRMEYFYRDMRRKTGLLMDGDKPVGGQWNFDADNRAAYKGEIPVPAPLSFTRDAIDEEVLTLVSTRFAGPDKRHPGQLQPFRWATTREQALTALQHFIQYRLAHFGRYQDAMVSHNSLGERADFMFHSLLSPYLNCGLLTPLEVCKAAEAAYYHGQAPLAAVEGFIRQIIGWREYVRGIYWAFMPEYAGRNSQHNERALPWFYWSGKTQMHCMRECFRTTFANAYAHHIQRLMVTGNFALLAGIRPQEICDWYLAVYADAYDWVELPNTLGMMMHADGGLLGSKPYCASGSYIARQSDYCGHCRYNVKTSEQPDSCPFNSLYWHFLIRHRDSFARNPRMAMMYRSYDRMAPAKQQAILARAEHCLIHLETL</sequence>
<dbReference type="Gene3D" id="1.10.579.10">
    <property type="entry name" value="DNA Cyclobutane Dipyrimidine Photolyase, subunit A, domain 3"/>
    <property type="match status" value="1"/>
</dbReference>
<evidence type="ECO:0000313" key="2">
    <source>
        <dbReference type="Proteomes" id="UP001065322"/>
    </source>
</evidence>
<reference evidence="2" key="1">
    <citation type="submission" date="2020-06" db="EMBL/GenBank/DDBJ databases">
        <title>Thalassolituus marinus alknpb1M-1, a hydrocarbon-degrading bacterium isolated from the deep-sea overlying water using an in-situ strategy from the South China Sea basin.</title>
        <authorList>
            <person name="Dong C."/>
            <person name="Chen Y."/>
            <person name="Shao Z."/>
        </authorList>
    </citation>
    <scope>NUCLEOTIDE SEQUENCE [LARGE SCALE GENOMIC DNA]</scope>
    <source>
        <strain evidence="2">alknpb1M-1</strain>
    </source>
</reference>
<dbReference type="InterPro" id="IPR014729">
    <property type="entry name" value="Rossmann-like_a/b/a_fold"/>
</dbReference>
<gene>
    <name evidence="1" type="ORF">HUF19_13755</name>
</gene>
<organism evidence="1 2">
    <name type="scientific">Thalassolituus hydrocarboniclasticus</name>
    <dbReference type="NCBI Taxonomy" id="2742796"/>
    <lineage>
        <taxon>Bacteria</taxon>
        <taxon>Pseudomonadati</taxon>
        <taxon>Pseudomonadota</taxon>
        <taxon>Gammaproteobacteria</taxon>
        <taxon>Oceanospirillales</taxon>
        <taxon>Oceanospirillaceae</taxon>
        <taxon>Thalassolituus</taxon>
    </lineage>
</organism>
<dbReference type="InterPro" id="IPR052551">
    <property type="entry name" value="UV-DNA_repair_photolyase"/>
</dbReference>
<dbReference type="Gene3D" id="1.10.10.1710">
    <property type="entry name" value="Deoxyribodipyrimidine photolyase-related"/>
    <property type="match status" value="1"/>
</dbReference>